<evidence type="ECO:0000313" key="1">
    <source>
        <dbReference type="EMBL" id="CAK7910912.1"/>
    </source>
</evidence>
<name>A0AAV1TD76_9STRA</name>
<dbReference type="AlphaFoldDB" id="A0AAV1TD76"/>
<reference evidence="1" key="1">
    <citation type="submission" date="2024-01" db="EMBL/GenBank/DDBJ databases">
        <authorList>
            <person name="Webb A."/>
        </authorList>
    </citation>
    <scope>NUCLEOTIDE SEQUENCE</scope>
    <source>
        <strain evidence="1">Pm1</strain>
    </source>
</reference>
<evidence type="ECO:0008006" key="3">
    <source>
        <dbReference type="Google" id="ProtNLM"/>
    </source>
</evidence>
<dbReference type="EMBL" id="CAKLBY020000036">
    <property type="protein sequence ID" value="CAK7910912.1"/>
    <property type="molecule type" value="Genomic_DNA"/>
</dbReference>
<sequence>MSLTTFDKVDKFDGSKYQLWSFKIIMYLRSRGLWGQVDGSSPPDRALMEQEHAAIVLSLTDSQVLHVLTTATAMHAWNTLQRLNESKDMASRMWLKEKFSTFRYTASSM</sequence>
<comment type="caution">
    <text evidence="1">The sequence shown here is derived from an EMBL/GenBank/DDBJ whole genome shotgun (WGS) entry which is preliminary data.</text>
</comment>
<dbReference type="Proteomes" id="UP001162060">
    <property type="component" value="Unassembled WGS sequence"/>
</dbReference>
<accession>A0AAV1TD76</accession>
<proteinExistence type="predicted"/>
<evidence type="ECO:0000313" key="2">
    <source>
        <dbReference type="Proteomes" id="UP001162060"/>
    </source>
</evidence>
<gene>
    <name evidence="1" type="ORF">PM001_LOCUS4258</name>
</gene>
<dbReference type="Pfam" id="PF14223">
    <property type="entry name" value="Retrotran_gag_2"/>
    <property type="match status" value="1"/>
</dbReference>
<protein>
    <recommendedName>
        <fullName evidence="3">DUF4219 domain-containing protein</fullName>
    </recommendedName>
</protein>
<organism evidence="1 2">
    <name type="scientific">Peronospora matthiolae</name>
    <dbReference type="NCBI Taxonomy" id="2874970"/>
    <lineage>
        <taxon>Eukaryota</taxon>
        <taxon>Sar</taxon>
        <taxon>Stramenopiles</taxon>
        <taxon>Oomycota</taxon>
        <taxon>Peronosporomycetes</taxon>
        <taxon>Peronosporales</taxon>
        <taxon>Peronosporaceae</taxon>
        <taxon>Peronospora</taxon>
    </lineage>
</organism>